<dbReference type="GO" id="GO:0003676">
    <property type="term" value="F:nucleic acid binding"/>
    <property type="evidence" value="ECO:0007669"/>
    <property type="project" value="InterPro"/>
</dbReference>
<sequence length="1581" mass="181163">MVASRRVTRSSTANVGGGLKMTVTAPIGAGHDELDISLNDVASQNTTDLRHRIPRRRTTNARVGETSGARTPGPDPSGFWGMMRAMMLNQPMTGFCMPVTMSQLTFQPDRRREVQQNVVGSVELFAQHLKNLMADSCLNPSPEGPKNKEFSRSQQRDKGKGPKRRANKKQASHRDKETVIKRREPLKEGQGESESHVSVFSRMRVPVTKWLYGRRNTFLQNEAGKTRMPCEEQCDRNREVHPERPNSRVEQPVQHPVLRAPRRTPVSMDVGTGRSRDERIDLLLKRLDALEKRSGPGQEAKPMFRLRSPFSERIFRAQLPSSFQMPPIRRYDGTTYPQEHFNRYQTLMNVVTFSEEVLCRSFPATLDGLASEWFNELPERKIESWEDLARRFLVHFAGNRKKKLHFSHLLSVRQRPDEPLREFLARWKLETTRVYGADDQTRLSTFHLVLRSGDFSKRLALEKPIEYSIALAMSEEEAETEELEANKKKEEAGRLGSIAMAMRPTPRKVTIDERPHLLVKNRFRKGRDPHDRRSHGKDVYEEGGEDRRHYPPRGPKLLFLDELTPLTHPVSAILDFAEHQGLVEYDPRFPPICTVGEGPYCRFHRAAGHDTDACKVLKREIENLIHARYLRQFVKKKNTWRKDDRKKSGDNRRKKPAGTQQKKRKEIGLPSDEEEEDDPRQKRIEESRMIYGGNIGGDSAEQRKKWVHSAYVGDVRSAPGPSKVAKTEPLLFGPKDLPEIPSPHRDALVVKCEINEVVIHRSYVDNGSSVNIMYVKTFEELGLKKELLKRVKTPLSGFTGDIIDSEGLIEFMKLARLCYQKQTKNMDAQDLRVDSIATALLKEEEGRPRVEPAEDTKYVVIMEEHQEKKIKLGTNISSEFRSKIIQVLRENFAVFACSVEDMPGVSKSLITHRLAIEADAEPIKQRRRHLSKDRRDFVKKEVDMLQAAGHAEYVRIRLDSRLVVSQIKGEFHTKEERMRLYKEAAPELLKILKGYELVQIPRAENIEADVLSKLSNDDPEHISKMARVEDLGSPSIHVAGQIMEEVHEGVCAALQGPFSMARRIVLQGYFWPTMVKDCAKRAKRCKVCQIFQNIPGRPGTSYHPISSSIPFAHWGIDLIGLMPRAPSNFRWIIVAIDYFTKWIEAEPLITTDNGTQFEAGDFNELLGDWKIRHTYSSVAYPQGNDQVENANRTIMDGIKKRLESYKGAWVDQLPNVLWAYRTTPRRATEETPFSMCYGLEARAPSEVFIPTWRKENCGAKENEETMAADLNFIEERREQAFLKAENYRRQVKEYYDRKVRAREFRVGDLVLRKREASQPTEGGKFAKSYEGPYKVRAVLRPGTYKLSTLEGRELSRHWNTHNLIFFYMFLVGTVSKFEMEAADRVASSDDGFCWTPSPLLRLRANSLALRITSTGFISPAETKQQLEDTKQEKPAETKQQLEATQLLPSFTQARDPQQAIVFAVTSGSRKFFLGTDSAPHDQRKKECPCGCAGIYNAPVALSVYTKVFEDAGTLDKLEAFTSFNGPDFYGLPRNTRRIKLSKTQWKIKRVCKYTSMLHKVTELREDSERQKGMSECRILCN</sequence>
<feature type="domain" description="Integrase catalytic" evidence="4">
    <location>
        <begin position="1132"/>
        <end position="1252"/>
    </location>
</feature>
<dbReference type="Gene3D" id="3.20.20.140">
    <property type="entry name" value="Metal-dependent hydrolases"/>
    <property type="match status" value="1"/>
</dbReference>
<evidence type="ECO:0000256" key="3">
    <source>
        <dbReference type="SAM" id="MobiDB-lite"/>
    </source>
</evidence>
<dbReference type="PANTHER" id="PTHR48475">
    <property type="entry name" value="RIBONUCLEASE H"/>
    <property type="match status" value="1"/>
</dbReference>
<dbReference type="Gene3D" id="1.10.340.70">
    <property type="match status" value="1"/>
</dbReference>
<dbReference type="InterPro" id="IPR001584">
    <property type="entry name" value="Integrase_cat-core"/>
</dbReference>
<dbReference type="Pfam" id="PF03732">
    <property type="entry name" value="Retrotrans_gag"/>
    <property type="match status" value="1"/>
</dbReference>
<feature type="compositionally biased region" description="Basic and acidic residues" evidence="3">
    <location>
        <begin position="640"/>
        <end position="651"/>
    </location>
</feature>
<feature type="region of interest" description="Disordered" evidence="3">
    <location>
        <begin position="640"/>
        <end position="695"/>
    </location>
</feature>
<dbReference type="InterPro" id="IPR036397">
    <property type="entry name" value="RNaseH_sf"/>
</dbReference>
<dbReference type="InterPro" id="IPR012337">
    <property type="entry name" value="RNaseH-like_sf"/>
</dbReference>
<accession>A0A484KBD5</accession>
<dbReference type="GO" id="GO:0044205">
    <property type="term" value="P:'de novo' UMP biosynthetic process"/>
    <property type="evidence" value="ECO:0007669"/>
    <property type="project" value="UniProtKB-UniPathway"/>
</dbReference>
<keyword evidence="1" id="KW-0479">Metal-binding</keyword>
<feature type="compositionally biased region" description="Basic residues" evidence="3">
    <location>
        <begin position="161"/>
        <end position="171"/>
    </location>
</feature>
<dbReference type="EMBL" id="OOIL02000204">
    <property type="protein sequence ID" value="VFQ61815.1"/>
    <property type="molecule type" value="Genomic_DNA"/>
</dbReference>
<proteinExistence type="predicted"/>
<dbReference type="Gene3D" id="3.30.420.10">
    <property type="entry name" value="Ribonuclease H-like superfamily/Ribonuclease H"/>
    <property type="match status" value="2"/>
</dbReference>
<evidence type="ECO:0000256" key="2">
    <source>
        <dbReference type="ARBA" id="ARBA00022801"/>
    </source>
</evidence>
<keyword evidence="6" id="KW-1185">Reference proteome</keyword>
<feature type="compositionally biased region" description="Basic and acidic residues" evidence="3">
    <location>
        <begin position="145"/>
        <end position="160"/>
    </location>
</feature>
<dbReference type="Pfam" id="PF17921">
    <property type="entry name" value="Integrase_H2C2"/>
    <property type="match status" value="1"/>
</dbReference>
<feature type="compositionally biased region" description="Basic and acidic residues" evidence="3">
    <location>
        <begin position="172"/>
        <end position="195"/>
    </location>
</feature>
<feature type="region of interest" description="Disordered" evidence="3">
    <location>
        <begin position="525"/>
        <end position="550"/>
    </location>
</feature>
<name>A0A484KBD5_9ASTE</name>
<dbReference type="InterPro" id="IPR041588">
    <property type="entry name" value="Integrase_H2C2"/>
</dbReference>
<feature type="compositionally biased region" description="Basic residues" evidence="3">
    <location>
        <begin position="652"/>
        <end position="665"/>
    </location>
</feature>
<evidence type="ECO:0000313" key="6">
    <source>
        <dbReference type="Proteomes" id="UP000595140"/>
    </source>
</evidence>
<reference evidence="5 6" key="1">
    <citation type="submission" date="2018-04" db="EMBL/GenBank/DDBJ databases">
        <authorList>
            <person name="Vogel A."/>
        </authorList>
    </citation>
    <scope>NUCLEOTIDE SEQUENCE [LARGE SCALE GENOMIC DNA]</scope>
</reference>
<dbReference type="PROSITE" id="PS50994">
    <property type="entry name" value="INTEGRASE"/>
    <property type="match status" value="1"/>
</dbReference>
<protein>
    <recommendedName>
        <fullName evidence="4">Integrase catalytic domain-containing protein</fullName>
    </recommendedName>
</protein>
<dbReference type="InterPro" id="IPR002195">
    <property type="entry name" value="Dihydroorotase_CS"/>
</dbReference>
<dbReference type="UniPathway" id="UPA00070">
    <property type="reaction ID" value="UER00117"/>
</dbReference>
<dbReference type="PANTHER" id="PTHR48475:SF2">
    <property type="entry name" value="RIBONUCLEASE H"/>
    <property type="match status" value="1"/>
</dbReference>
<evidence type="ECO:0000256" key="1">
    <source>
        <dbReference type="ARBA" id="ARBA00022723"/>
    </source>
</evidence>
<keyword evidence="2" id="KW-0378">Hydrolase</keyword>
<dbReference type="SUPFAM" id="SSF51556">
    <property type="entry name" value="Metallo-dependent hydrolases"/>
    <property type="match status" value="1"/>
</dbReference>
<dbReference type="Proteomes" id="UP000595140">
    <property type="component" value="Unassembled WGS sequence"/>
</dbReference>
<organism evidence="5 6">
    <name type="scientific">Cuscuta campestris</name>
    <dbReference type="NCBI Taxonomy" id="132261"/>
    <lineage>
        <taxon>Eukaryota</taxon>
        <taxon>Viridiplantae</taxon>
        <taxon>Streptophyta</taxon>
        <taxon>Embryophyta</taxon>
        <taxon>Tracheophyta</taxon>
        <taxon>Spermatophyta</taxon>
        <taxon>Magnoliopsida</taxon>
        <taxon>eudicotyledons</taxon>
        <taxon>Gunneridae</taxon>
        <taxon>Pentapetalae</taxon>
        <taxon>asterids</taxon>
        <taxon>lamiids</taxon>
        <taxon>Solanales</taxon>
        <taxon>Convolvulaceae</taxon>
        <taxon>Cuscuteae</taxon>
        <taxon>Cuscuta</taxon>
        <taxon>Cuscuta subgen. Grammica</taxon>
        <taxon>Cuscuta sect. Cleistogrammica</taxon>
    </lineage>
</organism>
<feature type="region of interest" description="Disordered" evidence="3">
    <location>
        <begin position="136"/>
        <end position="195"/>
    </location>
</feature>
<dbReference type="PROSITE" id="PS00483">
    <property type="entry name" value="DIHYDROOROTASE_2"/>
    <property type="match status" value="1"/>
</dbReference>
<dbReference type="InterPro" id="IPR005162">
    <property type="entry name" value="Retrotrans_gag_dom"/>
</dbReference>
<dbReference type="OrthoDB" id="514193at2759"/>
<dbReference type="GO" id="GO:0046872">
    <property type="term" value="F:metal ion binding"/>
    <property type="evidence" value="ECO:0007669"/>
    <property type="project" value="UniProtKB-KW"/>
</dbReference>
<evidence type="ECO:0000313" key="5">
    <source>
        <dbReference type="EMBL" id="VFQ61815.1"/>
    </source>
</evidence>
<dbReference type="GO" id="GO:0016812">
    <property type="term" value="F:hydrolase activity, acting on carbon-nitrogen (but not peptide) bonds, in cyclic amides"/>
    <property type="evidence" value="ECO:0007669"/>
    <property type="project" value="InterPro"/>
</dbReference>
<dbReference type="GO" id="GO:0015074">
    <property type="term" value="P:DNA integration"/>
    <property type="evidence" value="ECO:0007669"/>
    <property type="project" value="InterPro"/>
</dbReference>
<feature type="compositionally biased region" description="Basic and acidic residues" evidence="3">
    <location>
        <begin position="526"/>
        <end position="549"/>
    </location>
</feature>
<dbReference type="SUPFAM" id="SSF53098">
    <property type="entry name" value="Ribonuclease H-like"/>
    <property type="match status" value="1"/>
</dbReference>
<gene>
    <name evidence="5" type="ORF">CCAM_LOCUS3591</name>
</gene>
<evidence type="ECO:0000259" key="4">
    <source>
        <dbReference type="PROSITE" id="PS50994"/>
    </source>
</evidence>
<dbReference type="InterPro" id="IPR032466">
    <property type="entry name" value="Metal_Hydrolase"/>
</dbReference>
<feature type="compositionally biased region" description="Basic and acidic residues" evidence="3">
    <location>
        <begin position="679"/>
        <end position="688"/>
    </location>
</feature>